<evidence type="ECO:0000313" key="4">
    <source>
        <dbReference type="Proteomes" id="UP000198558"/>
    </source>
</evidence>
<dbReference type="Pfam" id="PF07687">
    <property type="entry name" value="M20_dimer"/>
    <property type="match status" value="1"/>
</dbReference>
<dbReference type="InterPro" id="IPR017439">
    <property type="entry name" value="Amidohydrolase"/>
</dbReference>
<dbReference type="RefSeq" id="WP_092356228.1">
    <property type="nucleotide sequence ID" value="NZ_FOIN01000044.1"/>
</dbReference>
<dbReference type="PANTHER" id="PTHR30575:SF3">
    <property type="entry name" value="PEPTIDASE M20 DIMERISATION DOMAIN-CONTAINING PROTEIN"/>
    <property type="match status" value="1"/>
</dbReference>
<reference evidence="4" key="1">
    <citation type="submission" date="2016-10" db="EMBL/GenBank/DDBJ databases">
        <authorList>
            <person name="Varghese N."/>
            <person name="Submissions S."/>
        </authorList>
    </citation>
    <scope>NUCLEOTIDE SEQUENCE [LARGE SCALE GENOMIC DNA]</scope>
    <source>
        <strain evidence="4">DSM 1551</strain>
    </source>
</reference>
<dbReference type="GO" id="GO:0005737">
    <property type="term" value="C:cytoplasm"/>
    <property type="evidence" value="ECO:0007669"/>
    <property type="project" value="TreeGrafter"/>
</dbReference>
<keyword evidence="1" id="KW-0479">Metal-binding</keyword>
<feature type="binding site" evidence="1">
    <location>
        <position position="148"/>
    </location>
    <ligand>
        <name>Mn(2+)</name>
        <dbReference type="ChEBI" id="CHEBI:29035"/>
        <label>2</label>
    </ligand>
</feature>
<feature type="binding site" evidence="1">
    <location>
        <position position="184"/>
    </location>
    <ligand>
        <name>Mn(2+)</name>
        <dbReference type="ChEBI" id="CHEBI:29035"/>
        <label>2</label>
    </ligand>
</feature>
<dbReference type="Pfam" id="PF01546">
    <property type="entry name" value="Peptidase_M20"/>
    <property type="match status" value="1"/>
</dbReference>
<dbReference type="InterPro" id="IPR011650">
    <property type="entry name" value="Peptidase_M20_dimer"/>
</dbReference>
<dbReference type="GO" id="GO:0046872">
    <property type="term" value="F:metal ion binding"/>
    <property type="evidence" value="ECO:0007669"/>
    <property type="project" value="UniProtKB-KW"/>
</dbReference>
<keyword evidence="4" id="KW-1185">Reference proteome</keyword>
<feature type="binding site" evidence="1">
    <location>
        <position position="208"/>
    </location>
    <ligand>
        <name>Mn(2+)</name>
        <dbReference type="ChEBI" id="CHEBI:29035"/>
        <label>2</label>
    </ligand>
</feature>
<gene>
    <name evidence="3" type="ORF">SAMN04489758_1446</name>
</gene>
<feature type="binding site" evidence="1">
    <location>
        <position position="408"/>
    </location>
    <ligand>
        <name>Mn(2+)</name>
        <dbReference type="ChEBI" id="CHEBI:29035"/>
        <label>2</label>
    </ligand>
</feature>
<comment type="cofactor">
    <cofactor evidence="1">
        <name>Mn(2+)</name>
        <dbReference type="ChEBI" id="CHEBI:29035"/>
    </cofactor>
    <text evidence="1">The Mn(2+) ion enhances activity.</text>
</comment>
<dbReference type="NCBIfam" id="TIGR01891">
    <property type="entry name" value="amidohydrolases"/>
    <property type="match status" value="1"/>
</dbReference>
<feature type="domain" description="Peptidase M20 dimerisation" evidence="2">
    <location>
        <begin position="234"/>
        <end position="306"/>
    </location>
</feature>
<name>A0A1I0H9E8_9FIRM</name>
<sequence>MYEKIKLLATEYFPETVQIRRDFHKYAERGWLEMRTASIIARKLENLGYQVSAGKELMREEFRMGLPNKRILTINYKRALLQGADPYYLEKVKDGFTAVAGIIRNGEGPVVAIRFDIDALSITEDDSTNHNPGKFGFVSCNPGAMHACGHDGHSAIGLTVAKILAKIRENLHGTIKLIFQPAEEGVRGAKSIATSGILDDVDYIFAGHIWQQAPDEDYDIYLGMDETFATTKLDVIYHGVSSHAAGMPQFGKNALLSAASCILNLHSIPRNSDGCTRINVGTINAGTGRNVVPETAKLEIEVRGATTELNNYMEVYARDIIQGSALMHDTIVEIKQMGKAYSLECDKKMMDIIHDVCDEHLKNVKVAPRYLSPLDGSDDFSYMMATVQAHGGIGTYMKLTTDLVASPHNCAFDFDEKVLLTGTTVYSCVAYYLLNNIEKK</sequence>
<evidence type="ECO:0000259" key="2">
    <source>
        <dbReference type="Pfam" id="PF07687"/>
    </source>
</evidence>
<dbReference type="PANTHER" id="PTHR30575">
    <property type="entry name" value="PEPTIDASE M20"/>
    <property type="match status" value="1"/>
</dbReference>
<evidence type="ECO:0000256" key="1">
    <source>
        <dbReference type="PIRSR" id="PIRSR005962-1"/>
    </source>
</evidence>
<dbReference type="GeneID" id="78289333"/>
<dbReference type="GO" id="GO:0046657">
    <property type="term" value="P:folic acid catabolic process"/>
    <property type="evidence" value="ECO:0007669"/>
    <property type="project" value="TreeGrafter"/>
</dbReference>
<dbReference type="EMBL" id="FOIN01000044">
    <property type="protein sequence ID" value="SET79550.1"/>
    <property type="molecule type" value="Genomic_DNA"/>
</dbReference>
<dbReference type="GO" id="GO:0071713">
    <property type="term" value="F:para-aminobenzoyl-glutamate hydrolase activity"/>
    <property type="evidence" value="ECO:0007669"/>
    <property type="project" value="TreeGrafter"/>
</dbReference>
<dbReference type="InterPro" id="IPR052030">
    <property type="entry name" value="Peptidase_M20/M20A_hydrolases"/>
</dbReference>
<dbReference type="PIRSF" id="PIRSF005962">
    <property type="entry name" value="Pept_M20D_amidohydro"/>
    <property type="match status" value="1"/>
</dbReference>
<feature type="binding site" evidence="1">
    <location>
        <position position="150"/>
    </location>
    <ligand>
        <name>Mn(2+)</name>
        <dbReference type="ChEBI" id="CHEBI:29035"/>
        <label>2</label>
    </ligand>
</feature>
<dbReference type="SUPFAM" id="SSF53187">
    <property type="entry name" value="Zn-dependent exopeptidases"/>
    <property type="match status" value="1"/>
</dbReference>
<dbReference type="OrthoDB" id="9776731at2"/>
<dbReference type="SUPFAM" id="SSF55031">
    <property type="entry name" value="Bacterial exopeptidase dimerisation domain"/>
    <property type="match status" value="1"/>
</dbReference>
<dbReference type="Gene3D" id="3.40.630.10">
    <property type="entry name" value="Zn peptidases"/>
    <property type="match status" value="2"/>
</dbReference>
<keyword evidence="1" id="KW-0464">Manganese</keyword>
<dbReference type="InterPro" id="IPR036264">
    <property type="entry name" value="Bact_exopeptidase_dim_dom"/>
</dbReference>
<proteinExistence type="predicted"/>
<protein>
    <submittedName>
        <fullName evidence="3">Aminobenzoyl-glutamate utilization protein A</fullName>
    </submittedName>
</protein>
<dbReference type="InterPro" id="IPR002933">
    <property type="entry name" value="Peptidase_M20"/>
</dbReference>
<dbReference type="Proteomes" id="UP000198558">
    <property type="component" value="Unassembled WGS sequence"/>
</dbReference>
<evidence type="ECO:0000313" key="3">
    <source>
        <dbReference type="EMBL" id="SET79550.1"/>
    </source>
</evidence>
<dbReference type="AlphaFoldDB" id="A0A1I0H9E8"/>
<organism evidence="3 4">
    <name type="scientific">Thomasclavelia cocleata</name>
    <dbReference type="NCBI Taxonomy" id="69824"/>
    <lineage>
        <taxon>Bacteria</taxon>
        <taxon>Bacillati</taxon>
        <taxon>Bacillota</taxon>
        <taxon>Erysipelotrichia</taxon>
        <taxon>Erysipelotrichales</taxon>
        <taxon>Coprobacillaceae</taxon>
        <taxon>Thomasclavelia</taxon>
    </lineage>
</organism>
<accession>A0A1I0H9E8</accession>
<dbReference type="GO" id="GO:0016805">
    <property type="term" value="F:dipeptidase activity"/>
    <property type="evidence" value="ECO:0007669"/>
    <property type="project" value="TreeGrafter"/>
</dbReference>